<protein>
    <submittedName>
        <fullName evidence="2">Uncharacterized protein</fullName>
    </submittedName>
</protein>
<dbReference type="GeneID" id="66077788"/>
<comment type="caution">
    <text evidence="2">The sequence shown here is derived from an EMBL/GenBank/DDBJ whole genome shotgun (WGS) entry which is preliminary data.</text>
</comment>
<dbReference type="RefSeq" id="XP_043008822.1">
    <property type="nucleotide sequence ID" value="XM_043153538.1"/>
</dbReference>
<feature type="region of interest" description="Disordered" evidence="1">
    <location>
        <begin position="67"/>
        <end position="97"/>
    </location>
</feature>
<dbReference type="EMBL" id="CM032185">
    <property type="protein sequence ID" value="KAG7092352.1"/>
    <property type="molecule type" value="Genomic_DNA"/>
</dbReference>
<evidence type="ECO:0000313" key="3">
    <source>
        <dbReference type="Proteomes" id="UP001049176"/>
    </source>
</evidence>
<name>A0A9P7RZ34_9AGAR</name>
<dbReference type="Proteomes" id="UP001049176">
    <property type="component" value="Chromosome 5"/>
</dbReference>
<gene>
    <name evidence="2" type="ORF">E1B28_008712</name>
</gene>
<evidence type="ECO:0000313" key="2">
    <source>
        <dbReference type="EMBL" id="KAG7092352.1"/>
    </source>
</evidence>
<organism evidence="2 3">
    <name type="scientific">Marasmius oreades</name>
    <name type="common">fairy-ring Marasmius</name>
    <dbReference type="NCBI Taxonomy" id="181124"/>
    <lineage>
        <taxon>Eukaryota</taxon>
        <taxon>Fungi</taxon>
        <taxon>Dikarya</taxon>
        <taxon>Basidiomycota</taxon>
        <taxon>Agaricomycotina</taxon>
        <taxon>Agaricomycetes</taxon>
        <taxon>Agaricomycetidae</taxon>
        <taxon>Agaricales</taxon>
        <taxon>Marasmiineae</taxon>
        <taxon>Marasmiaceae</taxon>
        <taxon>Marasmius</taxon>
    </lineage>
</organism>
<dbReference type="KEGG" id="more:E1B28_008712"/>
<feature type="region of interest" description="Disordered" evidence="1">
    <location>
        <begin position="170"/>
        <end position="221"/>
    </location>
</feature>
<dbReference type="AlphaFoldDB" id="A0A9P7RZ34"/>
<proteinExistence type="predicted"/>
<keyword evidence="3" id="KW-1185">Reference proteome</keyword>
<feature type="region of interest" description="Disordered" evidence="1">
    <location>
        <begin position="112"/>
        <end position="150"/>
    </location>
</feature>
<reference evidence="2" key="1">
    <citation type="journal article" date="2021" name="Genome Biol. Evol.">
        <title>The assembled and annotated genome of the fairy-ring fungus Marasmius oreades.</title>
        <authorList>
            <person name="Hiltunen M."/>
            <person name="Ament-Velasquez S.L."/>
            <person name="Johannesson H."/>
        </authorList>
    </citation>
    <scope>NUCLEOTIDE SEQUENCE</scope>
    <source>
        <strain evidence="2">03SP1</strain>
    </source>
</reference>
<sequence>MSLVIATWTISGLLAAYACYLGIMSFIPQPPSPNETEATTGSTSRRRLSTDSMIPLVSKDTRPVAKAYSEEAQVTTSLRGTKIEKHPPPSISVSPPSYETVSKSALLAQFPVPPEHQSPQFPSRSLRSRPLPLPNPFSNRLIERSPSTSSSIPSSYLYWGSPLQQSLAISSQPTFSASSTHTSSDISSQSDRSGSRPRHPSLLTPATIPRGHFRPLPTPISSHFNRTALPRQYGLSLPSPAALPSYRDERQWATWHNPRYDVPQSASASVFSSRTMAGGNSVSARSTWR</sequence>
<evidence type="ECO:0000256" key="1">
    <source>
        <dbReference type="SAM" id="MobiDB-lite"/>
    </source>
</evidence>
<feature type="compositionally biased region" description="Low complexity" evidence="1">
    <location>
        <begin position="176"/>
        <end position="192"/>
    </location>
</feature>
<feature type="compositionally biased region" description="Low complexity" evidence="1">
    <location>
        <begin position="117"/>
        <end position="150"/>
    </location>
</feature>
<accession>A0A9P7RZ34</accession>
<feature type="region of interest" description="Disordered" evidence="1">
    <location>
        <begin position="266"/>
        <end position="289"/>
    </location>
</feature>